<organism evidence="2 3">
    <name type="scientific">Mesobacillus selenatarsenatis (strain DSM 18680 / JCM 14380 / FERM P-15431 / SF-1)</name>
    <dbReference type="NCBI Taxonomy" id="1321606"/>
    <lineage>
        <taxon>Bacteria</taxon>
        <taxon>Bacillati</taxon>
        <taxon>Bacillota</taxon>
        <taxon>Bacilli</taxon>
        <taxon>Bacillales</taxon>
        <taxon>Bacillaceae</taxon>
        <taxon>Mesobacillus</taxon>
    </lineage>
</organism>
<dbReference type="RefSeq" id="WP_041965467.1">
    <property type="nucleotide sequence ID" value="NZ_BASE01000038.1"/>
</dbReference>
<keyword evidence="1" id="KW-0472">Membrane</keyword>
<dbReference type="InterPro" id="IPR025622">
    <property type="entry name" value="YqzE"/>
</dbReference>
<dbReference type="AlphaFoldDB" id="A0A0A8X2Y0"/>
<feature type="transmembrane region" description="Helical" evidence="1">
    <location>
        <begin position="35"/>
        <end position="55"/>
    </location>
</feature>
<evidence type="ECO:0008006" key="4">
    <source>
        <dbReference type="Google" id="ProtNLM"/>
    </source>
</evidence>
<dbReference type="OrthoDB" id="2691835at2"/>
<gene>
    <name evidence="2" type="ORF">SAMD00020551_1779</name>
</gene>
<dbReference type="EMBL" id="BASE01000038">
    <property type="protein sequence ID" value="GAM13634.1"/>
    <property type="molecule type" value="Genomic_DNA"/>
</dbReference>
<name>A0A0A8X2Y0_MESS1</name>
<evidence type="ECO:0000313" key="2">
    <source>
        <dbReference type="EMBL" id="GAM13634.1"/>
    </source>
</evidence>
<evidence type="ECO:0000313" key="3">
    <source>
        <dbReference type="Proteomes" id="UP000031014"/>
    </source>
</evidence>
<keyword evidence="1" id="KW-0812">Transmembrane</keyword>
<proteinExistence type="predicted"/>
<reference evidence="2 3" key="1">
    <citation type="submission" date="2013-06" db="EMBL/GenBank/DDBJ databases">
        <title>Whole genome shotgun sequence of Bacillus selenatarsenatis SF-1.</title>
        <authorList>
            <person name="Kuroda M."/>
            <person name="Sei K."/>
            <person name="Yamashita M."/>
            <person name="Ike M."/>
        </authorList>
    </citation>
    <scope>NUCLEOTIDE SEQUENCE [LARGE SCALE GENOMIC DNA]</scope>
    <source>
        <strain evidence="2 3">SF-1</strain>
    </source>
</reference>
<dbReference type="Pfam" id="PF14038">
    <property type="entry name" value="YqzE"/>
    <property type="match status" value="1"/>
</dbReference>
<dbReference type="STRING" id="1321606.SAMD00020551_1779"/>
<comment type="caution">
    <text evidence="2">The sequence shown here is derived from an EMBL/GenBank/DDBJ whole genome shotgun (WGS) entry which is preliminary data.</text>
</comment>
<dbReference type="Proteomes" id="UP000031014">
    <property type="component" value="Unassembled WGS sequence"/>
</dbReference>
<sequence>MKTNDYVKYLTQTVVKYIDQPKEERRKMKQAKKEAEATFLFRWFGILPFMLMSSIKKKKNNYWKARLKR</sequence>
<keyword evidence="1" id="KW-1133">Transmembrane helix</keyword>
<accession>A0A0A8X2Y0</accession>
<evidence type="ECO:0000256" key="1">
    <source>
        <dbReference type="SAM" id="Phobius"/>
    </source>
</evidence>
<keyword evidence="3" id="KW-1185">Reference proteome</keyword>
<protein>
    <recommendedName>
        <fullName evidence="4">YqzE-like protein</fullName>
    </recommendedName>
</protein>